<reference evidence="3" key="1">
    <citation type="journal article" date="2014" name="Proc. Natl. Acad. Sci. U.S.A.">
        <title>Extensive sampling of basidiomycete genomes demonstrates inadequacy of the white-rot/brown-rot paradigm for wood decay fungi.</title>
        <authorList>
            <person name="Riley R."/>
            <person name="Salamov A.A."/>
            <person name="Brown D.W."/>
            <person name="Nagy L.G."/>
            <person name="Floudas D."/>
            <person name="Held B.W."/>
            <person name="Levasseur A."/>
            <person name="Lombard V."/>
            <person name="Morin E."/>
            <person name="Otillar R."/>
            <person name="Lindquist E.A."/>
            <person name="Sun H."/>
            <person name="LaButti K.M."/>
            <person name="Schmutz J."/>
            <person name="Jabbour D."/>
            <person name="Luo H."/>
            <person name="Baker S.E."/>
            <person name="Pisabarro A.G."/>
            <person name="Walton J.D."/>
            <person name="Blanchette R.A."/>
            <person name="Henrissat B."/>
            <person name="Martin F."/>
            <person name="Cullen D."/>
            <person name="Hibbett D.S."/>
            <person name="Grigoriev I.V."/>
        </authorList>
    </citation>
    <scope>NUCLEOTIDE SEQUENCE [LARGE SCALE GENOMIC DNA]</scope>
    <source>
        <strain evidence="3">MUCL 33604</strain>
    </source>
</reference>
<dbReference type="HOGENOM" id="CLU_1256196_0_0_1"/>
<evidence type="ECO:0000256" key="1">
    <source>
        <dbReference type="SAM" id="MobiDB-lite"/>
    </source>
</evidence>
<gene>
    <name evidence="2" type="ORF">JAAARDRAFT_49535</name>
</gene>
<feature type="region of interest" description="Disordered" evidence="1">
    <location>
        <begin position="1"/>
        <end position="29"/>
    </location>
</feature>
<dbReference type="Proteomes" id="UP000027265">
    <property type="component" value="Unassembled WGS sequence"/>
</dbReference>
<dbReference type="AlphaFoldDB" id="A0A067PJ84"/>
<sequence>MPTGSNDQVVSHTSPRKRRERVGRSSDHFEMGLEERGGILANFLKIGDGQLQLKMNDKPHISQKDVKGHTYEGHGYWKMLLDCTVTGWTVVRTFNRNDRSSEVDQVNPWVGKESGSMISEKVRCDGRCYTAPSSETSTYIRVNVEDARQLKAGRGNWLMRMTTRYIAIGDRGEVTQLTIDLNCMHQVNVQFSTPTGILLIDRITGGVPALGILTTHPKGH</sequence>
<feature type="compositionally biased region" description="Polar residues" evidence="1">
    <location>
        <begin position="1"/>
        <end position="13"/>
    </location>
</feature>
<name>A0A067PJ84_9AGAM</name>
<accession>A0A067PJ84</accession>
<evidence type="ECO:0000313" key="2">
    <source>
        <dbReference type="EMBL" id="KDQ53895.1"/>
    </source>
</evidence>
<evidence type="ECO:0000313" key="3">
    <source>
        <dbReference type="Proteomes" id="UP000027265"/>
    </source>
</evidence>
<keyword evidence="3" id="KW-1185">Reference proteome</keyword>
<organism evidence="2 3">
    <name type="scientific">Jaapia argillacea MUCL 33604</name>
    <dbReference type="NCBI Taxonomy" id="933084"/>
    <lineage>
        <taxon>Eukaryota</taxon>
        <taxon>Fungi</taxon>
        <taxon>Dikarya</taxon>
        <taxon>Basidiomycota</taxon>
        <taxon>Agaricomycotina</taxon>
        <taxon>Agaricomycetes</taxon>
        <taxon>Agaricomycetidae</taxon>
        <taxon>Jaapiales</taxon>
        <taxon>Jaapiaceae</taxon>
        <taxon>Jaapia</taxon>
    </lineage>
</organism>
<dbReference type="InParanoid" id="A0A067PJ84"/>
<dbReference type="EMBL" id="KL197731">
    <property type="protein sequence ID" value="KDQ53895.1"/>
    <property type="molecule type" value="Genomic_DNA"/>
</dbReference>
<proteinExistence type="predicted"/>
<protein>
    <submittedName>
        <fullName evidence="2">Uncharacterized protein</fullName>
    </submittedName>
</protein>